<evidence type="ECO:0000259" key="6">
    <source>
        <dbReference type="Pfam" id="PF04127"/>
    </source>
</evidence>
<dbReference type="NCBIfam" id="TIGR00521">
    <property type="entry name" value="coaBC_dfp"/>
    <property type="match status" value="1"/>
</dbReference>
<dbReference type="PANTHER" id="PTHR14359">
    <property type="entry name" value="HOMO-OLIGOMERIC FLAVIN CONTAINING CYS DECARBOXYLASE FAMILY"/>
    <property type="match status" value="1"/>
</dbReference>
<dbReference type="Pfam" id="PF02441">
    <property type="entry name" value="Flavoprotein"/>
    <property type="match status" value="1"/>
</dbReference>
<feature type="binding site" evidence="3">
    <location>
        <begin position="332"/>
        <end position="335"/>
    </location>
    <ligand>
        <name>CTP</name>
        <dbReference type="ChEBI" id="CHEBI:37563"/>
    </ligand>
</feature>
<keyword evidence="1 3" id="KW-0210">Decarboxylase</keyword>
<dbReference type="GO" id="GO:0004632">
    <property type="term" value="F:phosphopantothenate--cysteine ligase activity"/>
    <property type="evidence" value="ECO:0007669"/>
    <property type="project" value="UniProtKB-UniRule"/>
</dbReference>
<dbReference type="GO" id="GO:0010181">
    <property type="term" value="F:FMN binding"/>
    <property type="evidence" value="ECO:0007669"/>
    <property type="project" value="UniProtKB-UniRule"/>
</dbReference>
<feature type="domain" description="DNA/pantothenate metabolism flavoprotein C-terminal" evidence="6">
    <location>
        <begin position="215"/>
        <end position="415"/>
    </location>
</feature>
<dbReference type="SUPFAM" id="SSF102645">
    <property type="entry name" value="CoaB-like"/>
    <property type="match status" value="1"/>
</dbReference>
<keyword evidence="3 4" id="KW-0436">Ligase</keyword>
<feature type="binding site" evidence="3">
    <location>
        <position position="366"/>
    </location>
    <ligand>
        <name>CTP</name>
        <dbReference type="ChEBI" id="CHEBI:37563"/>
    </ligand>
</feature>
<comment type="similarity">
    <text evidence="3 4">In the C-terminal section; belongs to the PPC synthetase family.</text>
</comment>
<keyword evidence="3" id="KW-0460">Magnesium</keyword>
<gene>
    <name evidence="3 7" type="primary">coaBC</name>
    <name evidence="7" type="ORF">ENN51_04585</name>
</gene>
<comment type="cofactor">
    <cofactor evidence="3">
        <name>Mg(2+)</name>
        <dbReference type="ChEBI" id="CHEBI:18420"/>
    </cofactor>
</comment>
<evidence type="ECO:0000256" key="2">
    <source>
        <dbReference type="ARBA" id="ARBA00023239"/>
    </source>
</evidence>
<evidence type="ECO:0000256" key="4">
    <source>
        <dbReference type="RuleBase" id="RU364078"/>
    </source>
</evidence>
<protein>
    <recommendedName>
        <fullName evidence="3">Coenzyme A biosynthesis bifunctional protein CoaBC</fullName>
    </recommendedName>
    <alternativeName>
        <fullName evidence="3">DNA/pantothenate metabolism flavoprotein</fullName>
    </alternativeName>
    <alternativeName>
        <fullName evidence="3">Phosphopantothenoylcysteine synthetase/decarboxylase</fullName>
        <shortName evidence="3">PPCS-PPCDC</shortName>
    </alternativeName>
    <domain>
        <recommendedName>
            <fullName evidence="3">Phosphopantothenoylcysteine decarboxylase</fullName>
            <shortName evidence="3">PPC decarboxylase</shortName>
            <shortName evidence="3">PPC-DC</shortName>
            <ecNumber evidence="3">4.1.1.36</ecNumber>
        </recommendedName>
        <alternativeName>
            <fullName evidence="3">CoaC</fullName>
        </alternativeName>
    </domain>
    <domain>
        <recommendedName>
            <fullName evidence="3">Phosphopantothenate--cysteine ligase</fullName>
            <ecNumber evidence="3">6.3.2.5</ecNumber>
        </recommendedName>
        <alternativeName>
            <fullName evidence="3">CoaB</fullName>
        </alternativeName>
        <alternativeName>
            <fullName evidence="3">Phosphopantothenoylcysteine synthetase</fullName>
            <shortName evidence="3">PPC synthetase</shortName>
            <shortName evidence="3">PPC-S</shortName>
        </alternativeName>
    </domain>
</protein>
<comment type="function">
    <text evidence="3">Catalyzes two sequential steps in the biosynthesis of coenzyme A. In the first step cysteine is conjugated to 4'-phosphopantothenate to form 4-phosphopantothenoylcysteine. In the second step the latter compound is decarboxylated to form 4'-phosphopantotheine.</text>
</comment>
<keyword evidence="3" id="KW-0479">Metal-binding</keyword>
<organism evidence="7">
    <name type="scientific">candidate division WOR-3 bacterium</name>
    <dbReference type="NCBI Taxonomy" id="2052148"/>
    <lineage>
        <taxon>Bacteria</taxon>
        <taxon>Bacteria division WOR-3</taxon>
    </lineage>
</organism>
<dbReference type="Gene3D" id="3.40.50.10300">
    <property type="entry name" value="CoaB-like"/>
    <property type="match status" value="1"/>
</dbReference>
<dbReference type="InterPro" id="IPR005252">
    <property type="entry name" value="CoaBC"/>
</dbReference>
<dbReference type="AlphaFoldDB" id="A0A7V0XFC9"/>
<comment type="cofactor">
    <cofactor evidence="3">
        <name>FMN</name>
        <dbReference type="ChEBI" id="CHEBI:58210"/>
    </cofactor>
    <text evidence="3">Binds 1 FMN per subunit.</text>
</comment>
<evidence type="ECO:0000259" key="5">
    <source>
        <dbReference type="Pfam" id="PF02441"/>
    </source>
</evidence>
<comment type="pathway">
    <text evidence="3 4">Cofactor biosynthesis; coenzyme A biosynthesis; CoA from (R)-pantothenate: step 2/5.</text>
</comment>
<comment type="pathway">
    <text evidence="3 4">Cofactor biosynthesis; coenzyme A biosynthesis; CoA from (R)-pantothenate: step 3/5.</text>
</comment>
<dbReference type="GO" id="GO:0071513">
    <property type="term" value="C:phosphopantothenoylcysteine decarboxylase complex"/>
    <property type="evidence" value="ECO:0007669"/>
    <property type="project" value="TreeGrafter"/>
</dbReference>
<dbReference type="GO" id="GO:0015941">
    <property type="term" value="P:pantothenate catabolic process"/>
    <property type="evidence" value="ECO:0007669"/>
    <property type="project" value="InterPro"/>
</dbReference>
<keyword evidence="3 4" id="KW-0285">Flavoprotein</keyword>
<feature type="binding site" evidence="3">
    <location>
        <position position="362"/>
    </location>
    <ligand>
        <name>CTP</name>
        <dbReference type="ChEBI" id="CHEBI:37563"/>
    </ligand>
</feature>
<feature type="active site" description="Proton donor" evidence="3">
    <location>
        <position position="184"/>
    </location>
</feature>
<comment type="catalytic activity">
    <reaction evidence="3 4">
        <text>N-[(R)-4-phosphopantothenoyl]-L-cysteine + H(+) = (R)-4'-phosphopantetheine + CO2</text>
        <dbReference type="Rhea" id="RHEA:16793"/>
        <dbReference type="ChEBI" id="CHEBI:15378"/>
        <dbReference type="ChEBI" id="CHEBI:16526"/>
        <dbReference type="ChEBI" id="CHEBI:59458"/>
        <dbReference type="ChEBI" id="CHEBI:61723"/>
        <dbReference type="EC" id="4.1.1.36"/>
    </reaction>
</comment>
<dbReference type="Pfam" id="PF04127">
    <property type="entry name" value="DFP"/>
    <property type="match status" value="1"/>
</dbReference>
<comment type="caution">
    <text evidence="7">The sequence shown here is derived from an EMBL/GenBank/DDBJ whole genome shotgun (WGS) entry which is preliminary data.</text>
</comment>
<proteinExistence type="inferred from homology"/>
<comment type="catalytic activity">
    <reaction evidence="3 4">
        <text>(R)-4'-phosphopantothenate + L-cysteine + CTP = N-[(R)-4-phosphopantothenoyl]-L-cysteine + CMP + diphosphate + H(+)</text>
        <dbReference type="Rhea" id="RHEA:19397"/>
        <dbReference type="ChEBI" id="CHEBI:10986"/>
        <dbReference type="ChEBI" id="CHEBI:15378"/>
        <dbReference type="ChEBI" id="CHEBI:33019"/>
        <dbReference type="ChEBI" id="CHEBI:35235"/>
        <dbReference type="ChEBI" id="CHEBI:37563"/>
        <dbReference type="ChEBI" id="CHEBI:59458"/>
        <dbReference type="ChEBI" id="CHEBI:60377"/>
        <dbReference type="EC" id="6.3.2.5"/>
    </reaction>
</comment>
<feature type="region of interest" description="Phosphopantothenoylcysteine decarboxylase" evidence="3">
    <location>
        <begin position="1"/>
        <end position="219"/>
    </location>
</feature>
<keyword evidence="2 3" id="KW-0456">Lyase</keyword>
<dbReference type="EC" id="4.1.1.36" evidence="3"/>
<evidence type="ECO:0000256" key="3">
    <source>
        <dbReference type="HAMAP-Rule" id="MF_02225"/>
    </source>
</evidence>
<accession>A0A7V0XFC9</accession>
<feature type="binding site" evidence="3">
    <location>
        <position position="308"/>
    </location>
    <ligand>
        <name>CTP</name>
        <dbReference type="ChEBI" id="CHEBI:37563"/>
    </ligand>
</feature>
<dbReference type="InterPro" id="IPR007085">
    <property type="entry name" value="DNA/pantothenate-metab_flavo_C"/>
</dbReference>
<evidence type="ECO:0000256" key="1">
    <source>
        <dbReference type="ARBA" id="ARBA00022793"/>
    </source>
</evidence>
<comment type="similarity">
    <text evidence="3 4">In the N-terminal section; belongs to the HFCD (homo-oligomeric flavin containing Cys decarboxylase) superfamily.</text>
</comment>
<feature type="domain" description="Flavoprotein" evidence="5">
    <location>
        <begin position="18"/>
        <end position="203"/>
    </location>
</feature>
<feature type="region of interest" description="Phosphopantothenate--cysteine ligase" evidence="3">
    <location>
        <begin position="220"/>
        <end position="423"/>
    </location>
</feature>
<feature type="binding site" evidence="3">
    <location>
        <position position="318"/>
    </location>
    <ligand>
        <name>CTP</name>
        <dbReference type="ChEBI" id="CHEBI:37563"/>
    </ligand>
</feature>
<dbReference type="EC" id="6.3.2.5" evidence="3"/>
<dbReference type="HAMAP" id="MF_02225">
    <property type="entry name" value="CoaBC"/>
    <property type="match status" value="1"/>
</dbReference>
<dbReference type="EMBL" id="DSBX01000176">
    <property type="protein sequence ID" value="HDQ99546.1"/>
    <property type="molecule type" value="Genomic_DNA"/>
</dbReference>
<comment type="caution">
    <text evidence="3">Lacks conserved residue(s) required for the propagation of feature annotation.</text>
</comment>
<name>A0A7V0XFC9_UNCW3</name>
<keyword evidence="3 4" id="KW-0288">FMN</keyword>
<comment type="function">
    <text evidence="4">Catalyzes two steps in the biosynthesis of coenzyme A. In the first step cysteine is conjugated to 4'-phosphopantothenate to form 4-phosphopantothenoylcysteine, in the latter compound is decarboxylated to form 4'-phosphopantotheine.</text>
</comment>
<dbReference type="GO" id="GO:0015937">
    <property type="term" value="P:coenzyme A biosynthetic process"/>
    <property type="evidence" value="ECO:0007669"/>
    <property type="project" value="UniProtKB-UniRule"/>
</dbReference>
<dbReference type="UniPathway" id="UPA00241">
    <property type="reaction ID" value="UER00353"/>
</dbReference>
<dbReference type="InterPro" id="IPR035929">
    <property type="entry name" value="CoaB-like_sf"/>
</dbReference>
<keyword evidence="3" id="KW-0511">Multifunctional enzyme</keyword>
<dbReference type="Gene3D" id="3.40.50.1950">
    <property type="entry name" value="Flavin prenyltransferase-like"/>
    <property type="match status" value="1"/>
</dbReference>
<dbReference type="SUPFAM" id="SSF52507">
    <property type="entry name" value="Homo-oligomeric flavin-containing Cys decarboxylases, HFCD"/>
    <property type="match status" value="1"/>
</dbReference>
<dbReference type="InterPro" id="IPR036551">
    <property type="entry name" value="Flavin_trans-like"/>
</dbReference>
<reference evidence="7" key="1">
    <citation type="journal article" date="2020" name="mSystems">
        <title>Genome- and Community-Level Interaction Insights into Carbon Utilization and Element Cycling Functions of Hydrothermarchaeota in Hydrothermal Sediment.</title>
        <authorList>
            <person name="Zhou Z."/>
            <person name="Liu Y."/>
            <person name="Xu W."/>
            <person name="Pan J."/>
            <person name="Luo Z.H."/>
            <person name="Li M."/>
        </authorList>
    </citation>
    <scope>NUCLEOTIDE SEQUENCE [LARGE SCALE GENOMIC DNA]</scope>
    <source>
        <strain evidence="7">SpSt-1182</strain>
    </source>
</reference>
<feature type="binding site" evidence="3">
    <location>
        <position position="350"/>
    </location>
    <ligand>
        <name>CTP</name>
        <dbReference type="ChEBI" id="CHEBI:37563"/>
    </ligand>
</feature>
<sequence length="423" mass="44724">MRRSPKTGGTPPATRPRRLLLGVTGGIAAYKTLEVVRRFRRLNWEVQVVMTASARRLLGPESFTALAGRPVAHELFPKKRLVTKDSASPHTAFSHIDLARWADVVLVAPATANCLGKLAAGIADDLLSTLLLAVPIETVRNGRALIAPAMNSRMWEHPSVRRNTALLREQGYVIVTPARGELACGDTGPGRLADVEDLAGAVTAAAEASARLPDLAGTRVVVTAGRTEEPLDPVRVLTNRSSGRLGVALARVFRLAGADVRLVCGAVSVPLPASIPATPAPTADAMLVAVTDAAADCDILVMCAAVGDYRPASVSRNKTHATRLTLVLEKTPDILKAVTASKRPPVVIGFSHDPSVAAAREKLRRKRLDLVVANPFETAGADTIGATLVPARGRTTRLSARSKESFARRLAAEAARLLAAARD</sequence>
<dbReference type="PANTHER" id="PTHR14359:SF6">
    <property type="entry name" value="PHOSPHOPANTOTHENOYLCYSTEINE DECARBOXYLASE"/>
    <property type="match status" value="1"/>
</dbReference>
<dbReference type="GO" id="GO:0046872">
    <property type="term" value="F:metal ion binding"/>
    <property type="evidence" value="ECO:0007669"/>
    <property type="project" value="UniProtKB-KW"/>
</dbReference>
<dbReference type="Proteomes" id="UP000885672">
    <property type="component" value="Unassembled WGS sequence"/>
</dbReference>
<dbReference type="GO" id="GO:0004633">
    <property type="term" value="F:phosphopantothenoylcysteine decarboxylase activity"/>
    <property type="evidence" value="ECO:0007669"/>
    <property type="project" value="UniProtKB-UniRule"/>
</dbReference>
<dbReference type="InterPro" id="IPR003382">
    <property type="entry name" value="Flavoprotein"/>
</dbReference>
<evidence type="ECO:0000313" key="7">
    <source>
        <dbReference type="EMBL" id="HDQ99546.1"/>
    </source>
</evidence>